<evidence type="ECO:0000259" key="2">
    <source>
        <dbReference type="Pfam" id="PF02470"/>
    </source>
</evidence>
<accession>A0A365HAS4</accession>
<organism evidence="4 5">
    <name type="scientific">Actinomadura craniellae</name>
    <dbReference type="NCBI Taxonomy" id="2231787"/>
    <lineage>
        <taxon>Bacteria</taxon>
        <taxon>Bacillati</taxon>
        <taxon>Actinomycetota</taxon>
        <taxon>Actinomycetes</taxon>
        <taxon>Streptosporangiales</taxon>
        <taxon>Thermomonosporaceae</taxon>
        <taxon>Actinomadura</taxon>
    </lineage>
</organism>
<comment type="caution">
    <text evidence="4">The sequence shown here is derived from an EMBL/GenBank/DDBJ whole genome shotgun (WGS) entry which is preliminary data.</text>
</comment>
<name>A0A365HAS4_9ACTN</name>
<dbReference type="AlphaFoldDB" id="A0A365HAS4"/>
<dbReference type="PANTHER" id="PTHR33371:SF4">
    <property type="entry name" value="INTERMEMBRANE PHOSPHOLIPID TRANSPORT SYSTEM BINDING PROTEIN MLAD"/>
    <property type="match status" value="1"/>
</dbReference>
<dbReference type="NCBIfam" id="TIGR00996">
    <property type="entry name" value="Mtu_fam_mce"/>
    <property type="match status" value="1"/>
</dbReference>
<gene>
    <name evidence="4" type="ORF">DPM19_04895</name>
</gene>
<dbReference type="InterPro" id="IPR005693">
    <property type="entry name" value="Mce"/>
</dbReference>
<dbReference type="Pfam" id="PF11887">
    <property type="entry name" value="Mce4_CUP1"/>
    <property type="match status" value="1"/>
</dbReference>
<evidence type="ECO:0000313" key="5">
    <source>
        <dbReference type="Proteomes" id="UP000251891"/>
    </source>
</evidence>
<keyword evidence="1" id="KW-1133">Transmembrane helix</keyword>
<feature type="domain" description="Mce/MlaD" evidence="2">
    <location>
        <begin position="36"/>
        <end position="111"/>
    </location>
</feature>
<dbReference type="OrthoDB" id="4371474at2"/>
<dbReference type="Proteomes" id="UP000251891">
    <property type="component" value="Unassembled WGS sequence"/>
</dbReference>
<dbReference type="InterPro" id="IPR024516">
    <property type="entry name" value="Mce_C"/>
</dbReference>
<dbReference type="InterPro" id="IPR003399">
    <property type="entry name" value="Mce/MlaD"/>
</dbReference>
<dbReference type="RefSeq" id="WP_111863579.1">
    <property type="nucleotide sequence ID" value="NZ_QLYX01000002.1"/>
</dbReference>
<keyword evidence="5" id="KW-1185">Reference proteome</keyword>
<sequence length="425" mass="44857">MKPRIVLNLVAFAVLGAVMMVWALSTLVTIDVLERPVRVQAEFASSPGLRTDLEVDYLGVRVGEVGDVRLAPGRVVVDLDLDRGASVPSNAVARVLRKSAVGEPYVELSPPATGPRGRPLRAGDVIPLSRTSVTVEYKRLFESAGGLLRAVPPEDVRVLTRELAAGLEGRGQGLHDTVADLHRLTGTLADNADVLDALAVQLTQLTGTLAGSGPQLAAGVNDLAAFTGTLRGSRRELNGILERSPGFLDRMNALLRDSRPGMSCLLTAMGSRGAPVFTGRTSAELTRALSRFHHQFPELADKVLVKRPEGAYARVTLVLTVAGPVPNAQEYPQSLPDPAEPPLYSCAAARAQGGGQAGKEGTAAGRAPDRVFTTIAPRSADRAARGDEPGTPGWLPLLPVLVAGLVLAGTAVHTVRRVRSRAPRR</sequence>
<proteinExistence type="predicted"/>
<protein>
    <submittedName>
        <fullName evidence="4">MCE family protein</fullName>
    </submittedName>
</protein>
<dbReference type="InterPro" id="IPR052336">
    <property type="entry name" value="MlaD_Phospholipid_Transporter"/>
</dbReference>
<evidence type="ECO:0000256" key="1">
    <source>
        <dbReference type="SAM" id="Phobius"/>
    </source>
</evidence>
<evidence type="ECO:0000313" key="4">
    <source>
        <dbReference type="EMBL" id="RAY16240.1"/>
    </source>
</evidence>
<reference evidence="4 5" key="1">
    <citation type="submission" date="2018-06" db="EMBL/GenBank/DDBJ databases">
        <title>Actinomadura craniellae sp. nov. isolated from marine sponge Craniella sp.</title>
        <authorList>
            <person name="Li L."/>
            <person name="Xu Q.H."/>
            <person name="Lin H.W."/>
            <person name="Lu Y.H."/>
        </authorList>
    </citation>
    <scope>NUCLEOTIDE SEQUENCE [LARGE SCALE GENOMIC DNA]</scope>
    <source>
        <strain evidence="4 5">LHW63021</strain>
    </source>
</reference>
<keyword evidence="1" id="KW-0472">Membrane</keyword>
<dbReference type="PANTHER" id="PTHR33371">
    <property type="entry name" value="INTERMEMBRANE PHOSPHOLIPID TRANSPORT SYSTEM BINDING PROTEIN MLAD-RELATED"/>
    <property type="match status" value="1"/>
</dbReference>
<dbReference type="EMBL" id="QLYX01000002">
    <property type="protein sequence ID" value="RAY16240.1"/>
    <property type="molecule type" value="Genomic_DNA"/>
</dbReference>
<keyword evidence="1" id="KW-0812">Transmembrane</keyword>
<evidence type="ECO:0000259" key="3">
    <source>
        <dbReference type="Pfam" id="PF11887"/>
    </source>
</evidence>
<feature type="domain" description="Mammalian cell entry C-terminal" evidence="3">
    <location>
        <begin position="117"/>
        <end position="304"/>
    </location>
</feature>
<feature type="transmembrane region" description="Helical" evidence="1">
    <location>
        <begin position="394"/>
        <end position="415"/>
    </location>
</feature>
<dbReference type="Pfam" id="PF02470">
    <property type="entry name" value="MlaD"/>
    <property type="match status" value="1"/>
</dbReference>